<gene>
    <name evidence="3" type="ORF">CYMTET_34738</name>
</gene>
<feature type="coiled-coil region" evidence="1">
    <location>
        <begin position="98"/>
        <end position="128"/>
    </location>
</feature>
<evidence type="ECO:0000313" key="3">
    <source>
        <dbReference type="EMBL" id="KAK3256109.1"/>
    </source>
</evidence>
<reference evidence="3 4" key="1">
    <citation type="journal article" date="2015" name="Genome Biol. Evol.">
        <title>Comparative Genomics of a Bacterivorous Green Alga Reveals Evolutionary Causalities and Consequences of Phago-Mixotrophic Mode of Nutrition.</title>
        <authorList>
            <person name="Burns J.A."/>
            <person name="Paasch A."/>
            <person name="Narechania A."/>
            <person name="Kim E."/>
        </authorList>
    </citation>
    <scope>NUCLEOTIDE SEQUENCE [LARGE SCALE GENOMIC DNA]</scope>
    <source>
        <strain evidence="3 4">PLY_AMNH</strain>
    </source>
</reference>
<protein>
    <submittedName>
        <fullName evidence="3">Uncharacterized protein</fullName>
    </submittedName>
</protein>
<keyword evidence="4" id="KW-1185">Reference proteome</keyword>
<accession>A0AAE0FAP7</accession>
<feature type="region of interest" description="Disordered" evidence="2">
    <location>
        <begin position="44"/>
        <end position="73"/>
    </location>
</feature>
<sequence length="148" mass="14553">DKYTEGDIFAPSRAGTAAADAAGFQGPANSSGLPEVLVVAPGDGINYGPELPPPTGTTAGPKGGMAGEGSDDGQAALELPGTVSSAALVDTESIALPADKEAEEAAAMEEAKSKAEAAERVAAAAAKEAETRERLKALALPLPAPSTP</sequence>
<name>A0AAE0FAP7_9CHLO</name>
<feature type="non-terminal residue" evidence="3">
    <location>
        <position position="148"/>
    </location>
</feature>
<keyword evidence="1" id="KW-0175">Coiled coil</keyword>
<feature type="region of interest" description="Disordered" evidence="2">
    <location>
        <begin position="1"/>
        <end position="31"/>
    </location>
</feature>
<evidence type="ECO:0000313" key="4">
    <source>
        <dbReference type="Proteomes" id="UP001190700"/>
    </source>
</evidence>
<dbReference type="EMBL" id="LGRX02021966">
    <property type="protein sequence ID" value="KAK3256109.1"/>
    <property type="molecule type" value="Genomic_DNA"/>
</dbReference>
<dbReference type="AlphaFoldDB" id="A0AAE0FAP7"/>
<feature type="non-terminal residue" evidence="3">
    <location>
        <position position="1"/>
    </location>
</feature>
<dbReference type="Proteomes" id="UP001190700">
    <property type="component" value="Unassembled WGS sequence"/>
</dbReference>
<feature type="compositionally biased region" description="Low complexity" evidence="2">
    <location>
        <begin position="10"/>
        <end position="28"/>
    </location>
</feature>
<comment type="caution">
    <text evidence="3">The sequence shown here is derived from an EMBL/GenBank/DDBJ whole genome shotgun (WGS) entry which is preliminary data.</text>
</comment>
<evidence type="ECO:0000256" key="2">
    <source>
        <dbReference type="SAM" id="MobiDB-lite"/>
    </source>
</evidence>
<organism evidence="3 4">
    <name type="scientific">Cymbomonas tetramitiformis</name>
    <dbReference type="NCBI Taxonomy" id="36881"/>
    <lineage>
        <taxon>Eukaryota</taxon>
        <taxon>Viridiplantae</taxon>
        <taxon>Chlorophyta</taxon>
        <taxon>Pyramimonadophyceae</taxon>
        <taxon>Pyramimonadales</taxon>
        <taxon>Pyramimonadaceae</taxon>
        <taxon>Cymbomonas</taxon>
    </lineage>
</organism>
<proteinExistence type="predicted"/>
<evidence type="ECO:0000256" key="1">
    <source>
        <dbReference type="SAM" id="Coils"/>
    </source>
</evidence>